<gene>
    <name evidence="1" type="ORF">I5E68_13500</name>
</gene>
<evidence type="ECO:0000313" key="1">
    <source>
        <dbReference type="EMBL" id="MBH0113957.1"/>
    </source>
</evidence>
<evidence type="ECO:0000313" key="2">
    <source>
        <dbReference type="Proteomes" id="UP000617634"/>
    </source>
</evidence>
<dbReference type="EMBL" id="JADZGI010000002">
    <property type="protein sequence ID" value="MBH0113957.1"/>
    <property type="molecule type" value="Genomic_DNA"/>
</dbReference>
<name>A0A931HDS8_9SPHN</name>
<proteinExistence type="predicted"/>
<dbReference type="Pfam" id="PF10082">
    <property type="entry name" value="BBP2_2"/>
    <property type="match status" value="1"/>
</dbReference>
<reference evidence="1" key="1">
    <citation type="submission" date="2020-11" db="EMBL/GenBank/DDBJ databases">
        <title>Novosphingobium aureum sp. nov., a marine bacterium isolated from sediment of a salt flat.</title>
        <authorList>
            <person name="Yoo Y."/>
            <person name="Kim J.-J."/>
        </authorList>
    </citation>
    <scope>NUCLEOTIDE SEQUENCE</scope>
    <source>
        <strain evidence="1">YJ-S2-02</strain>
    </source>
</reference>
<comment type="caution">
    <text evidence="1">The sequence shown here is derived from an EMBL/GenBank/DDBJ whole genome shotgun (WGS) entry which is preliminary data.</text>
</comment>
<dbReference type="AlphaFoldDB" id="A0A931HDS8"/>
<dbReference type="InterPro" id="IPR018759">
    <property type="entry name" value="BBP2_2"/>
</dbReference>
<protein>
    <submittedName>
        <fullName evidence="1">Outer membrane beta-barrel protein</fullName>
    </submittedName>
</protein>
<dbReference type="RefSeq" id="WP_197164936.1">
    <property type="nucleotide sequence ID" value="NZ_JADZGI010000002.1"/>
</dbReference>
<keyword evidence="2" id="KW-1185">Reference proteome</keyword>
<dbReference type="Proteomes" id="UP000617634">
    <property type="component" value="Unassembled WGS sequence"/>
</dbReference>
<sequence>MACLVVGSLPVPAFAQNTFGPFLDSAIPMDNDRGRQVSVLDRPRPEYEPDGIPLAGFTLLPSVQAGIGASNNVFGAGSGAGSGAGIGKTGDAYFTLAPAVRLRSNWSRHALTLQGGGSLRRFTENPVRDETGLDAALDARLDLAREFTIDLTAGAERAYQSQYASDAPSANLSPLRYSALRGLVRGAYATAPIRLTAAFDINRIDFRDVTNLDGDTTDQDYRDRTLARGSVRIEYAFTPEFSAFGEASVSRIDHDEDLVADRPNRDGTDLHLLAGTSFDLAGIARAHVGLGMVQRTFRAKDSYAKMQGLGYDLRAEFFPSGLTTLTIGAKRTIREAATVGASGFFTQSLLGRVDHELMRHVLLFAQAQYQRSNFKGLNRRDTTFAGQAGALYLVNRTIRVTGALTYSDRASSGSQPGPAFDELRGVIAVTAAF</sequence>
<organism evidence="1 2">
    <name type="scientific">Novosphingobium aureum</name>
    <dbReference type="NCBI Taxonomy" id="2792964"/>
    <lineage>
        <taxon>Bacteria</taxon>
        <taxon>Pseudomonadati</taxon>
        <taxon>Pseudomonadota</taxon>
        <taxon>Alphaproteobacteria</taxon>
        <taxon>Sphingomonadales</taxon>
        <taxon>Sphingomonadaceae</taxon>
        <taxon>Novosphingobium</taxon>
    </lineage>
</organism>
<dbReference type="SUPFAM" id="SSF56935">
    <property type="entry name" value="Porins"/>
    <property type="match status" value="1"/>
</dbReference>
<accession>A0A931HDS8</accession>